<reference evidence="3" key="1">
    <citation type="journal article" date="2019" name="Int. J. Syst. Evol. Microbiol.">
        <title>The Global Catalogue of Microorganisms (GCM) 10K type strain sequencing project: providing services to taxonomists for standard genome sequencing and annotation.</title>
        <authorList>
            <consortium name="The Broad Institute Genomics Platform"/>
            <consortium name="The Broad Institute Genome Sequencing Center for Infectious Disease"/>
            <person name="Wu L."/>
            <person name="Ma J."/>
        </authorList>
    </citation>
    <scope>NUCLEOTIDE SEQUENCE [LARGE SCALE GENOMIC DNA]</scope>
    <source>
        <strain evidence="3">JCM 4565</strain>
    </source>
</reference>
<dbReference type="EMBL" id="BAAABW010000013">
    <property type="protein sequence ID" value="GAA0345152.1"/>
    <property type="molecule type" value="Genomic_DNA"/>
</dbReference>
<evidence type="ECO:0000313" key="2">
    <source>
        <dbReference type="EMBL" id="GAA0345152.1"/>
    </source>
</evidence>
<comment type="caution">
    <text evidence="2">The sequence shown here is derived from an EMBL/GenBank/DDBJ whole genome shotgun (WGS) entry which is preliminary data.</text>
</comment>
<proteinExistence type="predicted"/>
<organism evidence="2 3">
    <name type="scientific">Streptomyces blastmyceticus</name>
    <dbReference type="NCBI Taxonomy" id="68180"/>
    <lineage>
        <taxon>Bacteria</taxon>
        <taxon>Bacillati</taxon>
        <taxon>Actinomycetota</taxon>
        <taxon>Actinomycetes</taxon>
        <taxon>Kitasatosporales</taxon>
        <taxon>Streptomycetaceae</taxon>
        <taxon>Streptomyces</taxon>
    </lineage>
</organism>
<dbReference type="Proteomes" id="UP001500063">
    <property type="component" value="Unassembled WGS sequence"/>
</dbReference>
<feature type="chain" id="PRO_5045076890" description="Secreted protein" evidence="1">
    <location>
        <begin position="29"/>
        <end position="168"/>
    </location>
</feature>
<keyword evidence="3" id="KW-1185">Reference proteome</keyword>
<dbReference type="RefSeq" id="WP_344117564.1">
    <property type="nucleotide sequence ID" value="NZ_BAAABW010000013.1"/>
</dbReference>
<evidence type="ECO:0000313" key="3">
    <source>
        <dbReference type="Proteomes" id="UP001500063"/>
    </source>
</evidence>
<sequence length="168" mass="18146">MRPISRLLATVGAVMGVTALTGTPGAIAADSPPPAVEDYAYPHADKIYQERGIQLKRGDGHIVLVACDNRAGLIEVYARGMQDVDKVGQGKFCFHVSGNSGYLSLELPRVYGAKGNDYDTSVNMRTGTGSSAEDKSFKLEKNLWTPVGESADNPQRREFSLREIVATK</sequence>
<feature type="signal peptide" evidence="1">
    <location>
        <begin position="1"/>
        <end position="28"/>
    </location>
</feature>
<protein>
    <recommendedName>
        <fullName evidence="4">Secreted protein</fullName>
    </recommendedName>
</protein>
<evidence type="ECO:0008006" key="4">
    <source>
        <dbReference type="Google" id="ProtNLM"/>
    </source>
</evidence>
<name>A0ABP3GHJ9_9ACTN</name>
<keyword evidence="1" id="KW-0732">Signal</keyword>
<evidence type="ECO:0000256" key="1">
    <source>
        <dbReference type="SAM" id="SignalP"/>
    </source>
</evidence>
<accession>A0ABP3GHJ9</accession>
<gene>
    <name evidence="2" type="ORF">GCM10010319_21790</name>
</gene>